<evidence type="ECO:0000313" key="3">
    <source>
        <dbReference type="Proteomes" id="UP000314986"/>
    </source>
</evidence>
<dbReference type="Proteomes" id="UP000314986">
    <property type="component" value="Unassembled WGS sequence"/>
</dbReference>
<reference evidence="3" key="2">
    <citation type="journal article" date="2007" name="PLoS Biol.">
        <title>Survey sequencing and comparative analysis of the elephant shark (Callorhinchus milii) genome.</title>
        <authorList>
            <person name="Venkatesh B."/>
            <person name="Kirkness E.F."/>
            <person name="Loh Y.H."/>
            <person name="Halpern A.L."/>
            <person name="Lee A.P."/>
            <person name="Johnson J."/>
            <person name="Dandona N."/>
            <person name="Viswanathan L.D."/>
            <person name="Tay A."/>
            <person name="Venter J.C."/>
            <person name="Strausberg R.L."/>
            <person name="Brenner S."/>
        </authorList>
    </citation>
    <scope>NUCLEOTIDE SEQUENCE [LARGE SCALE GENOMIC DNA]</scope>
</reference>
<dbReference type="AlphaFoldDB" id="A0A4W3GCX8"/>
<reference evidence="3" key="1">
    <citation type="journal article" date="2006" name="Science">
        <title>Ancient noncoding elements conserved in the human genome.</title>
        <authorList>
            <person name="Venkatesh B."/>
            <person name="Kirkness E.F."/>
            <person name="Loh Y.H."/>
            <person name="Halpern A.L."/>
            <person name="Lee A.P."/>
            <person name="Johnson J."/>
            <person name="Dandona N."/>
            <person name="Viswanathan L.D."/>
            <person name="Tay A."/>
            <person name="Venter J.C."/>
            <person name="Strausberg R.L."/>
            <person name="Brenner S."/>
        </authorList>
    </citation>
    <scope>NUCLEOTIDE SEQUENCE [LARGE SCALE GENOMIC DNA]</scope>
</reference>
<name>A0A4W3GCX8_CALMI</name>
<dbReference type="Ensembl" id="ENSCMIT00000001186.1">
    <property type="protein sequence ID" value="ENSCMIP00000001128.1"/>
    <property type="gene ID" value="ENSCMIG00000000758.1"/>
</dbReference>
<accession>A0A4W3GCX8</accession>
<feature type="compositionally biased region" description="Basic and acidic residues" evidence="1">
    <location>
        <begin position="154"/>
        <end position="171"/>
    </location>
</feature>
<feature type="region of interest" description="Disordered" evidence="1">
    <location>
        <begin position="128"/>
        <end position="199"/>
    </location>
</feature>
<organism evidence="2 3">
    <name type="scientific">Callorhinchus milii</name>
    <name type="common">Ghost shark</name>
    <dbReference type="NCBI Taxonomy" id="7868"/>
    <lineage>
        <taxon>Eukaryota</taxon>
        <taxon>Metazoa</taxon>
        <taxon>Chordata</taxon>
        <taxon>Craniata</taxon>
        <taxon>Vertebrata</taxon>
        <taxon>Chondrichthyes</taxon>
        <taxon>Holocephali</taxon>
        <taxon>Chimaeriformes</taxon>
        <taxon>Callorhinchidae</taxon>
        <taxon>Callorhinchus</taxon>
    </lineage>
</organism>
<feature type="compositionally biased region" description="Acidic residues" evidence="1">
    <location>
        <begin position="144"/>
        <end position="153"/>
    </location>
</feature>
<sequence length="314" mass="34699">METFFKRHFRRKPVAPGPGAADGCRRAAVMASKVRRRSSVGLPSATLAHRRRSSLQLPGPPPCPGRVGNAVPAGAGAGVRAGRRRSSTTTPGLNPRFAVNRRPSGKARTIDTHLLGPSMLLASLIRMTEEEELEEREREREREEEKEEEEGEDGQPKRHGDPTGAEPERAETSASGGSWSEASAHEEEEEQDEGEGRVSDLSVAVNVPLRRLHAKRFLRAPRCLRRASSHLLPVESVTLGRSVVGLRGNYRQISRRASSSRPPLPATSPWGLHRARTPSWGQVVPHHLRRSSLAIWQEALIDAHPSEWNRLLSY</sequence>
<feature type="region of interest" description="Disordered" evidence="1">
    <location>
        <begin position="73"/>
        <end position="110"/>
    </location>
</feature>
<reference evidence="2" key="4">
    <citation type="submission" date="2025-08" db="UniProtKB">
        <authorList>
            <consortium name="Ensembl"/>
        </authorList>
    </citation>
    <scope>IDENTIFICATION</scope>
</reference>
<evidence type="ECO:0000256" key="1">
    <source>
        <dbReference type="SAM" id="MobiDB-lite"/>
    </source>
</evidence>
<reference evidence="2" key="5">
    <citation type="submission" date="2025-09" db="UniProtKB">
        <authorList>
            <consortium name="Ensembl"/>
        </authorList>
    </citation>
    <scope>IDENTIFICATION</scope>
</reference>
<feature type="compositionally biased region" description="Low complexity" evidence="1">
    <location>
        <begin position="172"/>
        <end position="182"/>
    </location>
</feature>
<protein>
    <submittedName>
        <fullName evidence="2">Uncharacterized protein</fullName>
    </submittedName>
</protein>
<proteinExistence type="predicted"/>
<dbReference type="InParanoid" id="A0A4W3GCX8"/>
<reference evidence="3" key="3">
    <citation type="journal article" date="2014" name="Nature">
        <title>Elephant shark genome provides unique insights into gnathostome evolution.</title>
        <authorList>
            <consortium name="International Elephant Shark Genome Sequencing Consortium"/>
            <person name="Venkatesh B."/>
            <person name="Lee A.P."/>
            <person name="Ravi V."/>
            <person name="Maurya A.K."/>
            <person name="Lian M.M."/>
            <person name="Swann J.B."/>
            <person name="Ohta Y."/>
            <person name="Flajnik M.F."/>
            <person name="Sutoh Y."/>
            <person name="Kasahara M."/>
            <person name="Hoon S."/>
            <person name="Gangu V."/>
            <person name="Roy S.W."/>
            <person name="Irimia M."/>
            <person name="Korzh V."/>
            <person name="Kondrychyn I."/>
            <person name="Lim Z.W."/>
            <person name="Tay B.H."/>
            <person name="Tohari S."/>
            <person name="Kong K.W."/>
            <person name="Ho S."/>
            <person name="Lorente-Galdos B."/>
            <person name="Quilez J."/>
            <person name="Marques-Bonet T."/>
            <person name="Raney B.J."/>
            <person name="Ingham P.W."/>
            <person name="Tay A."/>
            <person name="Hillier L.W."/>
            <person name="Minx P."/>
            <person name="Boehm T."/>
            <person name="Wilson R.K."/>
            <person name="Brenner S."/>
            <person name="Warren W.C."/>
        </authorList>
    </citation>
    <scope>NUCLEOTIDE SEQUENCE [LARGE SCALE GENOMIC DNA]</scope>
</reference>
<keyword evidence="3" id="KW-1185">Reference proteome</keyword>
<evidence type="ECO:0000313" key="2">
    <source>
        <dbReference type="Ensembl" id="ENSCMIP00000001128.1"/>
    </source>
</evidence>